<evidence type="ECO:0000313" key="2">
    <source>
        <dbReference type="EMBL" id="RXF73750.1"/>
    </source>
</evidence>
<reference evidence="2 3" key="1">
    <citation type="submission" date="2018-12" db="EMBL/GenBank/DDBJ databases">
        <title>bacterium Hansschlegelia zhihuaiae S113.</title>
        <authorList>
            <person name="He J."/>
        </authorList>
    </citation>
    <scope>NUCLEOTIDE SEQUENCE [LARGE SCALE GENOMIC DNA]</scope>
    <source>
        <strain evidence="2 3">S 113</strain>
    </source>
</reference>
<gene>
    <name evidence="2" type="ORF">EK403_09190</name>
</gene>
<evidence type="ECO:0000256" key="1">
    <source>
        <dbReference type="SAM" id="SignalP"/>
    </source>
</evidence>
<comment type="caution">
    <text evidence="2">The sequence shown here is derived from an EMBL/GenBank/DDBJ whole genome shotgun (WGS) entry which is preliminary data.</text>
</comment>
<sequence length="162" mass="18452">MRGLVFVLTFVLLASPAAAEVAVSYAPAREVSPLVYRSVSERDALFADVARLLKRLGERDLPASRKLSVELLDIRPAGQFEPWRPGADQVRVLRDVTPPVIKLRYALTERGRAIARGEETLSDMNYLWNLSARSSLSSFPYERELVRDWFRDRIVKLRPQRG</sequence>
<dbReference type="AlphaFoldDB" id="A0A4Q0MJK1"/>
<feature type="signal peptide" evidence="1">
    <location>
        <begin position="1"/>
        <end position="19"/>
    </location>
</feature>
<protein>
    <submittedName>
        <fullName evidence="2">DUF3016 domain-containing protein</fullName>
    </submittedName>
</protein>
<proteinExistence type="predicted"/>
<dbReference type="OrthoDB" id="7375703at2"/>
<keyword evidence="3" id="KW-1185">Reference proteome</keyword>
<accession>A0A4Q0MJK1</accession>
<dbReference type="Proteomes" id="UP000289708">
    <property type="component" value="Unassembled WGS sequence"/>
</dbReference>
<feature type="chain" id="PRO_5020969429" evidence="1">
    <location>
        <begin position="20"/>
        <end position="162"/>
    </location>
</feature>
<organism evidence="2 3">
    <name type="scientific">Hansschlegelia zhihuaiae</name>
    <dbReference type="NCBI Taxonomy" id="405005"/>
    <lineage>
        <taxon>Bacteria</taxon>
        <taxon>Pseudomonadati</taxon>
        <taxon>Pseudomonadota</taxon>
        <taxon>Alphaproteobacteria</taxon>
        <taxon>Hyphomicrobiales</taxon>
        <taxon>Methylopilaceae</taxon>
        <taxon>Hansschlegelia</taxon>
    </lineage>
</organism>
<dbReference type="RefSeq" id="WP_128777196.1">
    <property type="nucleotide sequence ID" value="NZ_RYFI01000007.1"/>
</dbReference>
<keyword evidence="1" id="KW-0732">Signal</keyword>
<dbReference type="Pfam" id="PF11454">
    <property type="entry name" value="DUF3016"/>
    <property type="match status" value="1"/>
</dbReference>
<dbReference type="EMBL" id="RYFI01000007">
    <property type="protein sequence ID" value="RXF73750.1"/>
    <property type="molecule type" value="Genomic_DNA"/>
</dbReference>
<dbReference type="InterPro" id="IPR021557">
    <property type="entry name" value="DUF3016"/>
</dbReference>
<name>A0A4Q0MJK1_9HYPH</name>
<evidence type="ECO:0000313" key="3">
    <source>
        <dbReference type="Proteomes" id="UP000289708"/>
    </source>
</evidence>